<dbReference type="PANTHER" id="PTHR23095">
    <property type="entry name" value="PARANEOPLASTIC ANTIGEN"/>
    <property type="match status" value="1"/>
</dbReference>
<sequence length="385" mass="41955">MGGNDEDSWSYKLTAWHVEANAFSDQTLCPMRPEGGEAKLCLKVIACCAILHNLCLKDGRISATDVIKHVSPQALPSVYLQLLDSVYGSVEDGDELLAKLMGILQNNEEKPSDYLNRLQVALSAVVRRGGITESERNRYLLKQFCRGCWNDALIADLQLERKMNALPSFAELVLLIRTEEDKQANTGSQVTTIPLSFFQTHLSHHSLKSLDDLLDVELQIEGANGEAVPYLGYVELNLTFPEEFLGEETEVPTLVLVVPDVSSVPQILVGTNSLDVLYSNYVERHDCRPQSFLPGYSVVLNILEVRQRQASTGVLGLIKAHSKTPEVVPAGSTVVVEGQVHMSGAHQEKWAVVEAASASSLPGGLLVVAPCAPYLSSAPAQCQSC</sequence>
<dbReference type="EMBL" id="REGW02000014">
    <property type="protein sequence ID" value="KAE8287190.1"/>
    <property type="molecule type" value="Genomic_DNA"/>
</dbReference>
<proteinExistence type="predicted"/>
<evidence type="ECO:0000313" key="2">
    <source>
        <dbReference type="EMBL" id="KAE8287190.1"/>
    </source>
</evidence>
<comment type="caution">
    <text evidence="2">The sequence shown here is derived from an EMBL/GenBank/DDBJ whole genome shotgun (WGS) entry which is preliminary data.</text>
</comment>
<evidence type="ECO:0000259" key="1">
    <source>
        <dbReference type="Pfam" id="PF14893"/>
    </source>
</evidence>
<dbReference type="InterPro" id="IPR048270">
    <property type="entry name" value="PNMA_C"/>
</dbReference>
<name>A0A6G0I6X6_LARCR</name>
<dbReference type="Pfam" id="PF14893">
    <property type="entry name" value="PNMA"/>
    <property type="match status" value="1"/>
</dbReference>
<organism evidence="2 3">
    <name type="scientific">Larimichthys crocea</name>
    <name type="common">Large yellow croaker</name>
    <name type="synonym">Pseudosciaena crocea</name>
    <dbReference type="NCBI Taxonomy" id="215358"/>
    <lineage>
        <taxon>Eukaryota</taxon>
        <taxon>Metazoa</taxon>
        <taxon>Chordata</taxon>
        <taxon>Craniata</taxon>
        <taxon>Vertebrata</taxon>
        <taxon>Euteleostomi</taxon>
        <taxon>Actinopterygii</taxon>
        <taxon>Neopterygii</taxon>
        <taxon>Teleostei</taxon>
        <taxon>Neoteleostei</taxon>
        <taxon>Acanthomorphata</taxon>
        <taxon>Eupercaria</taxon>
        <taxon>Sciaenidae</taxon>
        <taxon>Larimichthys</taxon>
    </lineage>
</organism>
<evidence type="ECO:0000313" key="3">
    <source>
        <dbReference type="Proteomes" id="UP000424527"/>
    </source>
</evidence>
<accession>A0A6G0I6X6</accession>
<feature type="domain" description="Paraneoplastic antigen Ma-like C-terminal" evidence="1">
    <location>
        <begin position="64"/>
        <end position="173"/>
    </location>
</feature>
<dbReference type="PANTHER" id="PTHR23095:SF53">
    <property type="entry name" value="ZINC FINGER CCHC DOMAIN-CONTAINING PROTEIN 12-LIKE"/>
    <property type="match status" value="1"/>
</dbReference>
<dbReference type="InterPro" id="IPR026523">
    <property type="entry name" value="PNMA"/>
</dbReference>
<reference evidence="2 3" key="1">
    <citation type="submission" date="2019-07" db="EMBL/GenBank/DDBJ databases">
        <title>Chromosome genome assembly for large yellow croaker.</title>
        <authorList>
            <person name="Xiao S."/>
        </authorList>
    </citation>
    <scope>NUCLEOTIDE SEQUENCE [LARGE SCALE GENOMIC DNA]</scope>
    <source>
        <strain evidence="2">JMULYC20181020</strain>
        <tissue evidence="2">Muscle</tissue>
    </source>
</reference>
<dbReference type="Proteomes" id="UP000424527">
    <property type="component" value="Unassembled WGS sequence"/>
</dbReference>
<gene>
    <name evidence="2" type="ORF">D5F01_LYC15159</name>
</gene>
<protein>
    <recommendedName>
        <fullName evidence="1">Paraneoplastic antigen Ma-like C-terminal domain-containing protein</fullName>
    </recommendedName>
</protein>
<keyword evidence="3" id="KW-1185">Reference proteome</keyword>
<dbReference type="AlphaFoldDB" id="A0A6G0I6X6"/>